<dbReference type="Proteomes" id="UP000304900">
    <property type="component" value="Unassembled WGS sequence"/>
</dbReference>
<accession>A0A4U6DAW5</accession>
<keyword evidence="2" id="KW-1185">Reference proteome</keyword>
<dbReference type="OrthoDB" id="1494502at2"/>
<dbReference type="InterPro" id="IPR011989">
    <property type="entry name" value="ARM-like"/>
</dbReference>
<comment type="caution">
    <text evidence="1">The sequence shown here is derived from an EMBL/GenBank/DDBJ whole genome shotgun (WGS) entry which is preliminary data.</text>
</comment>
<dbReference type="EMBL" id="SZVO01000002">
    <property type="protein sequence ID" value="TKT93591.1"/>
    <property type="molecule type" value="Genomic_DNA"/>
</dbReference>
<organism evidence="1 2">
    <name type="scientific">Dyadobacter frigoris</name>
    <dbReference type="NCBI Taxonomy" id="2576211"/>
    <lineage>
        <taxon>Bacteria</taxon>
        <taxon>Pseudomonadati</taxon>
        <taxon>Bacteroidota</taxon>
        <taxon>Cytophagia</taxon>
        <taxon>Cytophagales</taxon>
        <taxon>Spirosomataceae</taxon>
        <taxon>Dyadobacter</taxon>
    </lineage>
</organism>
<sequence>MDLSLAFGQDLKKHFLCMESFFSSLSRERIRNIESLNHFCSKVVNNAPNRSVSNLKKDLEDLCKSSFLAQLINFELTELAQNSVYVPVPASFSFFTIFDCEYCSLFILSRKGSDFNNSLHCSPHAGDRILVSLNTEGIIYNLYNQNNPYPIDIIDRNKKLTLIGENLNLDFGEAILLRKDQDVFEYSKRNHQVNVLALYSKDEGPFVWEYDLKSLHPLRIVAGNYQTSSRVEHTCTLLGEIGNVKSIEKLFQLLEHSDFNVRWEAAKSIMWIDSDKGIEALNFLKNDSHPEIFKAVEKAFKQIENQSVI</sequence>
<dbReference type="Gene3D" id="1.25.10.10">
    <property type="entry name" value="Leucine-rich Repeat Variant"/>
    <property type="match status" value="1"/>
</dbReference>
<dbReference type="InterPro" id="IPR016024">
    <property type="entry name" value="ARM-type_fold"/>
</dbReference>
<name>A0A4U6DAW5_9BACT</name>
<dbReference type="AlphaFoldDB" id="A0A4U6DAW5"/>
<evidence type="ECO:0000313" key="1">
    <source>
        <dbReference type="EMBL" id="TKT93591.1"/>
    </source>
</evidence>
<protein>
    <submittedName>
        <fullName evidence="1">HEAT repeat domain-containing protein</fullName>
    </submittedName>
</protein>
<evidence type="ECO:0000313" key="2">
    <source>
        <dbReference type="Proteomes" id="UP000304900"/>
    </source>
</evidence>
<dbReference type="RefSeq" id="WP_137339267.1">
    <property type="nucleotide sequence ID" value="NZ_BSQH01000029.1"/>
</dbReference>
<gene>
    <name evidence="1" type="ORF">FDK13_07085</name>
</gene>
<proteinExistence type="predicted"/>
<dbReference type="SUPFAM" id="SSF48371">
    <property type="entry name" value="ARM repeat"/>
    <property type="match status" value="1"/>
</dbReference>
<reference evidence="1 2" key="1">
    <citation type="submission" date="2019-05" db="EMBL/GenBank/DDBJ databases">
        <title>Dyadobacter AR-3-8 sp. nov., isolated from arctic soil.</title>
        <authorList>
            <person name="Chaudhary D.K."/>
        </authorList>
    </citation>
    <scope>NUCLEOTIDE SEQUENCE [LARGE SCALE GENOMIC DNA]</scope>
    <source>
        <strain evidence="1 2">AR-3-8</strain>
    </source>
</reference>
<dbReference type="Pfam" id="PF13646">
    <property type="entry name" value="HEAT_2"/>
    <property type="match status" value="1"/>
</dbReference>